<feature type="region of interest" description="Disordered" evidence="6">
    <location>
        <begin position="222"/>
        <end position="382"/>
    </location>
</feature>
<name>A0A8H5CJY6_9AGAR</name>
<feature type="domain" description="SUN" evidence="8">
    <location>
        <begin position="796"/>
        <end position="1014"/>
    </location>
</feature>
<keyword evidence="4 7" id="KW-0472">Membrane</keyword>
<dbReference type="AlphaFoldDB" id="A0A8H5CJY6"/>
<feature type="transmembrane region" description="Helical" evidence="7">
    <location>
        <begin position="504"/>
        <end position="522"/>
    </location>
</feature>
<sequence length="1032" mass="113016">MSFAGTPLGQERRLDRNTFLGRPNLNGNRPPSPRRIPASFSTGATPGPPKPTSSTEDPDATENEPALARFARQKQREAAQGGGTRAGQTTNSPLNPTKWNVKDTTVNVASAFAQAANNTQMPPSFNPNQSWASTSRSAAPNRSTSVEYESQVNATLNKRLAAPNRFPGRGAASKPPSKNRSLQSVPDSEAEEQGPGGRAKSPFDTIVDAARSALGPATFYLRRLSQEPENQSQSFEQANGSGSHAGNDSSYNYEAEERFVEKQQRAKPKKGRISVDNQAWKPAMSDIEDSDEEEEPEKRQRRKKDLSISRGLTTLPTVAGGKTTKRRRPKGSKSNAGGDDGGVSDDDSRTNASVSMEASQLGRTDSRSRIEPFEQSGNDLSLDAVEQGLQMIPGEDESYIAVSKQAEQQQPVQPAAPPKPRTRSRRGSRATTPSPRSPRFSVGALLGTILRYIITAARGVFVFFMQFLASILFLVGRVLGTAYDITVNRPLRWATSARPGAAKSLGKYILLGSTILAAWYALQSPSFTARLPSFPSSSSGTVYTPPSSPVGNIDELVQRLTRIEKALSDLSSENSKLKLRTEDTSKYYGDVLQRIGSVEGRISSEARRISDTESRARENIGRSVSAVKQEMETLHAQLEAQQRQAEKERVLQQQREKEREKELKEKAKEKEKEQQQQHRPPADANDEEARARLRALEERVGTVEGGVKEALDIGKKLATAPPPAPPAAVPAAPAASQGAAWWNKILSKSNSKEGLRITTPDGQDVTGLISHLVDSAVSLTSKDALAKPDFALHSAGGRVIPSLTSPTYEIRPSTLRGTVLGALTGNGYAVGHPPVTAIEPSLHAGRCWPMRGVRGQLGVALAMPVYVEEVSVDHVAREVAFDMRTAPREMEVWGLVEGQDNIERLRRWREERVAERRAEVEAMGGSVDAEWEEGEWKRMREGYPESLPRNPEYVRLARFVYDINAPRHVQTFRVDEGVREMGIDFGVVVGRVLSNWGHESYTCLYRLRVHGRRMGEVPPPYEEVEEGGEASV</sequence>
<feature type="transmembrane region" description="Helical" evidence="7">
    <location>
        <begin position="460"/>
        <end position="483"/>
    </location>
</feature>
<keyword evidence="2 7" id="KW-0812">Transmembrane</keyword>
<feature type="region of interest" description="Disordered" evidence="6">
    <location>
        <begin position="638"/>
        <end position="689"/>
    </location>
</feature>
<dbReference type="InterPro" id="IPR045119">
    <property type="entry name" value="SUN1-5"/>
</dbReference>
<feature type="compositionally biased region" description="Polar residues" evidence="6">
    <location>
        <begin position="115"/>
        <end position="156"/>
    </location>
</feature>
<evidence type="ECO:0000256" key="5">
    <source>
        <dbReference type="SAM" id="Coils"/>
    </source>
</evidence>
<protein>
    <recommendedName>
        <fullName evidence="8">SUN domain-containing protein</fullName>
    </recommendedName>
</protein>
<dbReference type="PROSITE" id="PS51469">
    <property type="entry name" value="SUN"/>
    <property type="match status" value="1"/>
</dbReference>
<dbReference type="OrthoDB" id="342281at2759"/>
<feature type="compositionally biased region" description="Basic and acidic residues" evidence="6">
    <location>
        <begin position="604"/>
        <end position="620"/>
    </location>
</feature>
<organism evidence="9 10">
    <name type="scientific">Ephemerocybe angulata</name>
    <dbReference type="NCBI Taxonomy" id="980116"/>
    <lineage>
        <taxon>Eukaryota</taxon>
        <taxon>Fungi</taxon>
        <taxon>Dikarya</taxon>
        <taxon>Basidiomycota</taxon>
        <taxon>Agaricomycotina</taxon>
        <taxon>Agaricomycetes</taxon>
        <taxon>Agaricomycetidae</taxon>
        <taxon>Agaricales</taxon>
        <taxon>Agaricineae</taxon>
        <taxon>Psathyrellaceae</taxon>
        <taxon>Ephemerocybe</taxon>
    </lineage>
</organism>
<feature type="compositionally biased region" description="Polar residues" evidence="6">
    <location>
        <begin position="227"/>
        <end position="252"/>
    </location>
</feature>
<evidence type="ECO:0000313" key="10">
    <source>
        <dbReference type="Proteomes" id="UP000541558"/>
    </source>
</evidence>
<evidence type="ECO:0000256" key="1">
    <source>
        <dbReference type="ARBA" id="ARBA00004370"/>
    </source>
</evidence>
<feature type="compositionally biased region" description="Basic and acidic residues" evidence="6">
    <location>
        <begin position="255"/>
        <end position="264"/>
    </location>
</feature>
<feature type="region of interest" description="Disordered" evidence="6">
    <location>
        <begin position="403"/>
        <end position="437"/>
    </location>
</feature>
<evidence type="ECO:0000256" key="2">
    <source>
        <dbReference type="ARBA" id="ARBA00022692"/>
    </source>
</evidence>
<dbReference type="Pfam" id="PF07738">
    <property type="entry name" value="Sad1_UNC"/>
    <property type="match status" value="2"/>
</dbReference>
<dbReference type="GO" id="GO:0043495">
    <property type="term" value="F:protein-membrane adaptor activity"/>
    <property type="evidence" value="ECO:0007669"/>
    <property type="project" value="TreeGrafter"/>
</dbReference>
<feature type="coiled-coil region" evidence="5">
    <location>
        <begin position="553"/>
        <end position="580"/>
    </location>
</feature>
<feature type="compositionally biased region" description="Polar residues" evidence="6">
    <location>
        <begin position="176"/>
        <end position="186"/>
    </location>
</feature>
<evidence type="ECO:0000256" key="7">
    <source>
        <dbReference type="SAM" id="Phobius"/>
    </source>
</evidence>
<reference evidence="9 10" key="1">
    <citation type="journal article" date="2020" name="ISME J.">
        <title>Uncovering the hidden diversity of litter-decomposition mechanisms in mushroom-forming fungi.</title>
        <authorList>
            <person name="Floudas D."/>
            <person name="Bentzer J."/>
            <person name="Ahren D."/>
            <person name="Johansson T."/>
            <person name="Persson P."/>
            <person name="Tunlid A."/>
        </authorList>
    </citation>
    <scope>NUCLEOTIDE SEQUENCE [LARGE SCALE GENOMIC DNA]</scope>
    <source>
        <strain evidence="9 10">CBS 175.51</strain>
    </source>
</reference>
<keyword evidence="10" id="KW-1185">Reference proteome</keyword>
<dbReference type="Proteomes" id="UP000541558">
    <property type="component" value="Unassembled WGS sequence"/>
</dbReference>
<gene>
    <name evidence="9" type="ORF">D9611_001967</name>
</gene>
<dbReference type="Gene3D" id="2.60.120.260">
    <property type="entry name" value="Galactose-binding domain-like"/>
    <property type="match status" value="1"/>
</dbReference>
<evidence type="ECO:0000259" key="8">
    <source>
        <dbReference type="PROSITE" id="PS51469"/>
    </source>
</evidence>
<evidence type="ECO:0000256" key="6">
    <source>
        <dbReference type="SAM" id="MobiDB-lite"/>
    </source>
</evidence>
<feature type="compositionally biased region" description="Acidic residues" evidence="6">
    <location>
        <begin position="286"/>
        <end position="295"/>
    </location>
</feature>
<dbReference type="PANTHER" id="PTHR12911:SF8">
    <property type="entry name" value="KLAROID PROTEIN-RELATED"/>
    <property type="match status" value="1"/>
</dbReference>
<keyword evidence="5" id="KW-0175">Coiled coil</keyword>
<proteinExistence type="predicted"/>
<comment type="caution">
    <text evidence="9">The sequence shown here is derived from an EMBL/GenBank/DDBJ whole genome shotgun (WGS) entry which is preliminary data.</text>
</comment>
<accession>A0A8H5CJY6</accession>
<evidence type="ECO:0000313" key="9">
    <source>
        <dbReference type="EMBL" id="KAF5342052.1"/>
    </source>
</evidence>
<feature type="region of interest" description="Disordered" evidence="6">
    <location>
        <begin position="1"/>
        <end position="209"/>
    </location>
</feature>
<feature type="region of interest" description="Disordered" evidence="6">
    <location>
        <begin position="604"/>
        <end position="623"/>
    </location>
</feature>
<feature type="compositionally biased region" description="Polar residues" evidence="6">
    <location>
        <begin position="91"/>
        <end position="108"/>
    </location>
</feature>
<feature type="compositionally biased region" description="Polar residues" evidence="6">
    <location>
        <begin position="350"/>
        <end position="363"/>
    </location>
</feature>
<feature type="compositionally biased region" description="Basic and acidic residues" evidence="6">
    <location>
        <begin position="644"/>
        <end position="676"/>
    </location>
</feature>
<comment type="subcellular location">
    <subcellularLocation>
        <location evidence="1">Membrane</location>
    </subcellularLocation>
</comment>
<dbReference type="InterPro" id="IPR012919">
    <property type="entry name" value="SUN_dom"/>
</dbReference>
<dbReference type="EMBL" id="JAACJK010000001">
    <property type="protein sequence ID" value="KAF5342052.1"/>
    <property type="molecule type" value="Genomic_DNA"/>
</dbReference>
<evidence type="ECO:0000256" key="4">
    <source>
        <dbReference type="ARBA" id="ARBA00023136"/>
    </source>
</evidence>
<dbReference type="GO" id="GO:0034993">
    <property type="term" value="C:meiotic nuclear membrane microtubule tethering complex"/>
    <property type="evidence" value="ECO:0007669"/>
    <property type="project" value="TreeGrafter"/>
</dbReference>
<evidence type="ECO:0000256" key="3">
    <source>
        <dbReference type="ARBA" id="ARBA00022989"/>
    </source>
</evidence>
<keyword evidence="3 7" id="KW-1133">Transmembrane helix</keyword>
<dbReference type="PANTHER" id="PTHR12911">
    <property type="entry name" value="SAD1/UNC-84-LIKE PROTEIN-RELATED"/>
    <property type="match status" value="1"/>
</dbReference>